<organism evidence="2 3">
    <name type="scientific">Nocardioides phosphati</name>
    <dbReference type="NCBI Taxonomy" id="1867775"/>
    <lineage>
        <taxon>Bacteria</taxon>
        <taxon>Bacillati</taxon>
        <taxon>Actinomycetota</taxon>
        <taxon>Actinomycetes</taxon>
        <taxon>Propionibacteriales</taxon>
        <taxon>Nocardioidaceae</taxon>
        <taxon>Nocardioides</taxon>
    </lineage>
</organism>
<evidence type="ECO:0000313" key="2">
    <source>
        <dbReference type="EMBL" id="GGO87003.1"/>
    </source>
</evidence>
<evidence type="ECO:0000256" key="1">
    <source>
        <dbReference type="SAM" id="Phobius"/>
    </source>
</evidence>
<reference evidence="3" key="1">
    <citation type="journal article" date="2019" name="Int. J. Syst. Evol. Microbiol.">
        <title>The Global Catalogue of Microorganisms (GCM) 10K type strain sequencing project: providing services to taxonomists for standard genome sequencing and annotation.</title>
        <authorList>
            <consortium name="The Broad Institute Genomics Platform"/>
            <consortium name="The Broad Institute Genome Sequencing Center for Infectious Disease"/>
            <person name="Wu L."/>
            <person name="Ma J."/>
        </authorList>
    </citation>
    <scope>NUCLEOTIDE SEQUENCE [LARGE SCALE GENOMIC DNA]</scope>
    <source>
        <strain evidence="3">CGMCC 4.7371</strain>
    </source>
</reference>
<dbReference type="Proteomes" id="UP000655410">
    <property type="component" value="Unassembled WGS sequence"/>
</dbReference>
<proteinExistence type="predicted"/>
<evidence type="ECO:0000313" key="3">
    <source>
        <dbReference type="Proteomes" id="UP000655410"/>
    </source>
</evidence>
<name>A0ABQ2NCI9_9ACTN</name>
<sequence>MRAPATEALTASVVPGSRRVRDLAAPLGLATAVAAASLALHVRDPHQQGSWGFCPFLVLTGHPCPGCGGLRAVNDLTHFDLVGAASSNLYFVASIPFLAFGWLVWVRRAWAGQPVEGPSTRVVAVALVLLVAFGVARNTPWGAWLAP</sequence>
<feature type="transmembrane region" description="Helical" evidence="1">
    <location>
        <begin position="89"/>
        <end position="106"/>
    </location>
</feature>
<keyword evidence="1" id="KW-0472">Membrane</keyword>
<feature type="transmembrane region" description="Helical" evidence="1">
    <location>
        <begin position="23"/>
        <end position="42"/>
    </location>
</feature>
<comment type="caution">
    <text evidence="2">The sequence shown here is derived from an EMBL/GenBank/DDBJ whole genome shotgun (WGS) entry which is preliminary data.</text>
</comment>
<dbReference type="Pfam" id="PF10825">
    <property type="entry name" value="DUF2752"/>
    <property type="match status" value="1"/>
</dbReference>
<dbReference type="RefSeq" id="WP_229662649.1">
    <property type="nucleotide sequence ID" value="NZ_BMNI01000002.1"/>
</dbReference>
<keyword evidence="3" id="KW-1185">Reference proteome</keyword>
<keyword evidence="1" id="KW-0812">Transmembrane</keyword>
<protein>
    <submittedName>
        <fullName evidence="2">Membrane protein</fullName>
    </submittedName>
</protein>
<keyword evidence="1" id="KW-1133">Transmembrane helix</keyword>
<dbReference type="InterPro" id="IPR021215">
    <property type="entry name" value="DUF2752"/>
</dbReference>
<gene>
    <name evidence="2" type="ORF">GCM10011584_10580</name>
</gene>
<feature type="transmembrane region" description="Helical" evidence="1">
    <location>
        <begin position="118"/>
        <end position="136"/>
    </location>
</feature>
<dbReference type="EMBL" id="BMNI01000002">
    <property type="protein sequence ID" value="GGO87003.1"/>
    <property type="molecule type" value="Genomic_DNA"/>
</dbReference>
<accession>A0ABQ2NCI9</accession>